<dbReference type="Gene3D" id="2.130.10.10">
    <property type="entry name" value="YVTN repeat-like/Quinoprotein amine dehydrogenase"/>
    <property type="match status" value="2"/>
</dbReference>
<accession>A0A9P8V1E0</accession>
<dbReference type="InterPro" id="IPR020472">
    <property type="entry name" value="WD40_PAC1"/>
</dbReference>
<evidence type="ECO:0000256" key="2">
    <source>
        <dbReference type="ARBA" id="ARBA00022737"/>
    </source>
</evidence>
<evidence type="ECO:0000313" key="9">
    <source>
        <dbReference type="Proteomes" id="UP000770015"/>
    </source>
</evidence>
<evidence type="ECO:0000256" key="4">
    <source>
        <dbReference type="ARBA" id="ARBA00037931"/>
    </source>
</evidence>
<comment type="caution">
    <text evidence="8">The sequence shown here is derived from an EMBL/GenBank/DDBJ whole genome shotgun (WGS) entry which is preliminary data.</text>
</comment>
<protein>
    <recommendedName>
        <fullName evidence="6">ASTRA-associated protein 1</fullName>
    </recommendedName>
</protein>
<comment type="subunit">
    <text evidence="5">Component of the ASTRA chromatin remodeling machinery complex.</text>
</comment>
<dbReference type="InterPro" id="IPR001680">
    <property type="entry name" value="WD40_rpt"/>
</dbReference>
<keyword evidence="2" id="KW-0677">Repeat</keyword>
<dbReference type="InterPro" id="IPR015943">
    <property type="entry name" value="WD40/YVTN_repeat-like_dom_sf"/>
</dbReference>
<proteinExistence type="inferred from homology"/>
<dbReference type="EMBL" id="JAGSXJ010000044">
    <property type="protein sequence ID" value="KAH6662895.1"/>
    <property type="molecule type" value="Genomic_DNA"/>
</dbReference>
<dbReference type="PANTHER" id="PTHR19854:SF1">
    <property type="entry name" value="GUANINE NUCLEOTIDE-BINDING PROTEIN SUBUNIT BETA-LIKE PROTEIN 1"/>
    <property type="match status" value="1"/>
</dbReference>
<evidence type="ECO:0000256" key="7">
    <source>
        <dbReference type="PROSITE-ProRule" id="PRU00221"/>
    </source>
</evidence>
<name>A0A9P8V1E0_9PEZI</name>
<dbReference type="SUPFAM" id="SSF50978">
    <property type="entry name" value="WD40 repeat-like"/>
    <property type="match status" value="1"/>
</dbReference>
<evidence type="ECO:0000256" key="1">
    <source>
        <dbReference type="ARBA" id="ARBA00022574"/>
    </source>
</evidence>
<feature type="repeat" description="WD" evidence="7">
    <location>
        <begin position="366"/>
        <end position="381"/>
    </location>
</feature>
<keyword evidence="9" id="KW-1185">Reference proteome</keyword>
<dbReference type="PRINTS" id="PR00320">
    <property type="entry name" value="GPROTEINBRPT"/>
</dbReference>
<dbReference type="PROSITE" id="PS00678">
    <property type="entry name" value="WD_REPEATS_1"/>
    <property type="match status" value="2"/>
</dbReference>
<dbReference type="AlphaFoldDB" id="A0A9P8V1E0"/>
<dbReference type="InterPro" id="IPR036322">
    <property type="entry name" value="WD40_repeat_dom_sf"/>
</dbReference>
<dbReference type="PROSITE" id="PS50294">
    <property type="entry name" value="WD_REPEATS_REGION"/>
    <property type="match status" value="1"/>
</dbReference>
<comment type="similarity">
    <text evidence="4">Belongs to the WD repeat ASA1 family.</text>
</comment>
<dbReference type="OrthoDB" id="7668193at2759"/>
<dbReference type="SMART" id="SM00320">
    <property type="entry name" value="WD40"/>
    <property type="match status" value="5"/>
</dbReference>
<keyword evidence="1 7" id="KW-0853">WD repeat</keyword>
<reference evidence="8" key="1">
    <citation type="journal article" date="2021" name="Nat. Commun.">
        <title>Genetic determinants of endophytism in the Arabidopsis root mycobiome.</title>
        <authorList>
            <person name="Mesny F."/>
            <person name="Miyauchi S."/>
            <person name="Thiergart T."/>
            <person name="Pickel B."/>
            <person name="Atanasova L."/>
            <person name="Karlsson M."/>
            <person name="Huettel B."/>
            <person name="Barry K.W."/>
            <person name="Haridas S."/>
            <person name="Chen C."/>
            <person name="Bauer D."/>
            <person name="Andreopoulos W."/>
            <person name="Pangilinan J."/>
            <person name="LaButti K."/>
            <person name="Riley R."/>
            <person name="Lipzen A."/>
            <person name="Clum A."/>
            <person name="Drula E."/>
            <person name="Henrissat B."/>
            <person name="Kohler A."/>
            <person name="Grigoriev I.V."/>
            <person name="Martin F.M."/>
            <person name="Hacquard S."/>
        </authorList>
    </citation>
    <scope>NUCLEOTIDE SEQUENCE</scope>
    <source>
        <strain evidence="8">MPI-SDFR-AT-0117</strain>
    </source>
</reference>
<organism evidence="8 9">
    <name type="scientific">Plectosphaerella plurivora</name>
    <dbReference type="NCBI Taxonomy" id="936078"/>
    <lineage>
        <taxon>Eukaryota</taxon>
        <taxon>Fungi</taxon>
        <taxon>Dikarya</taxon>
        <taxon>Ascomycota</taxon>
        <taxon>Pezizomycotina</taxon>
        <taxon>Sordariomycetes</taxon>
        <taxon>Hypocreomycetidae</taxon>
        <taxon>Glomerellales</taxon>
        <taxon>Plectosphaerellaceae</taxon>
        <taxon>Plectosphaerella</taxon>
    </lineage>
</organism>
<gene>
    <name evidence="8" type="ORF">F5X68DRAFT_161510</name>
</gene>
<evidence type="ECO:0000313" key="8">
    <source>
        <dbReference type="EMBL" id="KAH6662895.1"/>
    </source>
</evidence>
<dbReference type="Pfam" id="PF00400">
    <property type="entry name" value="WD40"/>
    <property type="match status" value="3"/>
</dbReference>
<evidence type="ECO:0000256" key="6">
    <source>
        <dbReference type="ARBA" id="ARBA00040563"/>
    </source>
</evidence>
<sequence>MPETPHPSSILRGHKAQVHALCFLPRDARLVSGDADGFVVVWDLTTLRPTAVWRPHDNAILGIRPWGPDRIITHGRDHKLAVWQLAAADETNLSKRLPLDDSSSEHRPAPWLLHMIEVNTMNFCTFASLPDPAGPDDSSTPGLLIAVPNTLESESVDIYHLPSQTRKHTVVAAGKHGMVMALALVRLHDTLVVAAGYEDGHAAVMQLQGTSWVTTYHAQAHSQPVLSLDARPDEGWFLTSSADAIIAKHPLQLAGAGAAAVETQPLKIINTKHAGQQGLSIRDDGRIFATGGWDTMVRVYSSKTLKEVAALKWHQVACYAVAIADVSGSGGAGEVPAEGSKAMTSTAGELSVRNRRIQRAIAAHWLAAGSKDGKISLWEIF</sequence>
<dbReference type="Proteomes" id="UP000770015">
    <property type="component" value="Unassembled WGS sequence"/>
</dbReference>
<dbReference type="PROSITE" id="PS50082">
    <property type="entry name" value="WD_REPEATS_2"/>
    <property type="match status" value="2"/>
</dbReference>
<dbReference type="PANTHER" id="PTHR19854">
    <property type="entry name" value="TRANSDUCIN BETA-LIKE 3"/>
    <property type="match status" value="1"/>
</dbReference>
<comment type="function">
    <text evidence="3">Component of the ASTRA complex involved in chromatin remodeling.</text>
</comment>
<dbReference type="InterPro" id="IPR019775">
    <property type="entry name" value="WD40_repeat_CS"/>
</dbReference>
<evidence type="ECO:0000256" key="5">
    <source>
        <dbReference type="ARBA" id="ARBA00038749"/>
    </source>
</evidence>
<feature type="repeat" description="WD" evidence="7">
    <location>
        <begin position="11"/>
        <end position="52"/>
    </location>
</feature>
<evidence type="ECO:0000256" key="3">
    <source>
        <dbReference type="ARBA" id="ARBA00037338"/>
    </source>
</evidence>